<keyword evidence="1" id="KW-0677">Repeat</keyword>
<dbReference type="PANTHER" id="PTHR24104:SF25">
    <property type="entry name" value="PROTEIN LIN-41"/>
    <property type="match status" value="1"/>
</dbReference>
<keyword evidence="5" id="KW-1185">Reference proteome</keyword>
<dbReference type="Gene3D" id="2.120.10.30">
    <property type="entry name" value="TolB, C-terminal domain"/>
    <property type="match status" value="2"/>
</dbReference>
<dbReference type="GO" id="GO:0000209">
    <property type="term" value="P:protein polyubiquitination"/>
    <property type="evidence" value="ECO:0007669"/>
    <property type="project" value="TreeGrafter"/>
</dbReference>
<dbReference type="PROSITE" id="PS51125">
    <property type="entry name" value="NHL"/>
    <property type="match status" value="3"/>
</dbReference>
<organism evidence="4 5">
    <name type="scientific">Oopsacas minuta</name>
    <dbReference type="NCBI Taxonomy" id="111878"/>
    <lineage>
        <taxon>Eukaryota</taxon>
        <taxon>Metazoa</taxon>
        <taxon>Porifera</taxon>
        <taxon>Hexactinellida</taxon>
        <taxon>Hexasterophora</taxon>
        <taxon>Lyssacinosida</taxon>
        <taxon>Leucopsacidae</taxon>
        <taxon>Oopsacas</taxon>
    </lineage>
</organism>
<proteinExistence type="predicted"/>
<gene>
    <name evidence="4" type="ORF">LOD99_8237</name>
</gene>
<dbReference type="PANTHER" id="PTHR24104">
    <property type="entry name" value="E3 UBIQUITIN-PROTEIN LIGASE NHLRC1-RELATED"/>
    <property type="match status" value="1"/>
</dbReference>
<sequence>MATSITTTGLNYEEKPFLSQLAVAKSELNEKIMAAEESVAERLRERVLQLHSEFKRIEDEYNCKEVTDEIAKLEAEKGEIRFKDPEEGFMRRELKRIDLRINELETMMEKSQAKFRRVEFEWDELPLENIHCKVGSIRVSAVPNYKQLSDPVKYAGTHSYNSPDSQEFRCPRSLGIDPETNNIYICDTGNNRVQVYNESLKFIRDISDKMKGPAYICIQLNKVYVTQTDVNSLNVYHTDGALSHTVGSKGKKELEFDDPRGVVVSIEKDLIYICDWSNNRIQCLNLQDYSFKSLISDVCHPKEIKLTSQEVVVLMEGEKCIRFYNYSHQLIRDIITYGEDNQVGLSSHFCIDLDSNILITDHSDFCHCVLIFSSSEKLIHKIGEYGEDRGQFKEPKGIAIDRNGRIIVVSHNMYQCIQIF</sequence>
<feature type="repeat" description="NHL" evidence="2">
    <location>
        <begin position="379"/>
        <end position="420"/>
    </location>
</feature>
<dbReference type="CDD" id="cd05819">
    <property type="entry name" value="NHL"/>
    <property type="match status" value="1"/>
</dbReference>
<dbReference type="GO" id="GO:0008270">
    <property type="term" value="F:zinc ion binding"/>
    <property type="evidence" value="ECO:0007669"/>
    <property type="project" value="UniProtKB-KW"/>
</dbReference>
<dbReference type="InterPro" id="IPR050952">
    <property type="entry name" value="TRIM-NHL_E3_ligases"/>
</dbReference>
<protein>
    <submittedName>
        <fullName evidence="4">PEP-CTERM domain protein</fullName>
    </submittedName>
</protein>
<dbReference type="InterPro" id="IPR001258">
    <property type="entry name" value="NHL_repeat"/>
</dbReference>
<evidence type="ECO:0000256" key="2">
    <source>
        <dbReference type="PROSITE-ProRule" id="PRU00504"/>
    </source>
</evidence>
<dbReference type="EMBL" id="JAKMXF010000333">
    <property type="protein sequence ID" value="KAI6648035.1"/>
    <property type="molecule type" value="Genomic_DNA"/>
</dbReference>
<evidence type="ECO:0000313" key="5">
    <source>
        <dbReference type="Proteomes" id="UP001165289"/>
    </source>
</evidence>
<dbReference type="Pfam" id="PF01436">
    <property type="entry name" value="NHL"/>
    <property type="match status" value="2"/>
</dbReference>
<accession>A0AAV7JHX0</accession>
<evidence type="ECO:0000256" key="3">
    <source>
        <dbReference type="SAM" id="Coils"/>
    </source>
</evidence>
<evidence type="ECO:0000256" key="1">
    <source>
        <dbReference type="ARBA" id="ARBA00022737"/>
    </source>
</evidence>
<feature type="coiled-coil region" evidence="3">
    <location>
        <begin position="18"/>
        <end position="121"/>
    </location>
</feature>
<name>A0AAV7JHX0_9METZ</name>
<reference evidence="4 5" key="1">
    <citation type="journal article" date="2023" name="BMC Biol.">
        <title>The compact genome of the sponge Oopsacas minuta (Hexactinellida) is lacking key metazoan core genes.</title>
        <authorList>
            <person name="Santini S."/>
            <person name="Schenkelaars Q."/>
            <person name="Jourda C."/>
            <person name="Duchesne M."/>
            <person name="Belahbib H."/>
            <person name="Rocher C."/>
            <person name="Selva M."/>
            <person name="Riesgo A."/>
            <person name="Vervoort M."/>
            <person name="Leys S.P."/>
            <person name="Kodjabachian L."/>
            <person name="Le Bivic A."/>
            <person name="Borchiellini C."/>
            <person name="Claverie J.M."/>
            <person name="Renard E."/>
        </authorList>
    </citation>
    <scope>NUCLEOTIDE SEQUENCE [LARGE SCALE GENOMIC DNA]</scope>
    <source>
        <strain evidence="4">SPO-2</strain>
    </source>
</reference>
<dbReference type="SUPFAM" id="SSF63829">
    <property type="entry name" value="Calcium-dependent phosphotriesterase"/>
    <property type="match status" value="1"/>
</dbReference>
<dbReference type="Proteomes" id="UP001165289">
    <property type="component" value="Unassembled WGS sequence"/>
</dbReference>
<feature type="repeat" description="NHL" evidence="2">
    <location>
        <begin position="167"/>
        <end position="199"/>
    </location>
</feature>
<evidence type="ECO:0000313" key="4">
    <source>
        <dbReference type="EMBL" id="KAI6648035.1"/>
    </source>
</evidence>
<dbReference type="InterPro" id="IPR011042">
    <property type="entry name" value="6-blade_b-propeller_TolB-like"/>
</dbReference>
<dbReference type="AlphaFoldDB" id="A0AAV7JHX0"/>
<keyword evidence="3" id="KW-0175">Coiled coil</keyword>
<feature type="repeat" description="NHL" evidence="2">
    <location>
        <begin position="243"/>
        <end position="287"/>
    </location>
</feature>
<comment type="caution">
    <text evidence="4">The sequence shown here is derived from an EMBL/GenBank/DDBJ whole genome shotgun (WGS) entry which is preliminary data.</text>
</comment>
<dbReference type="GO" id="GO:0043161">
    <property type="term" value="P:proteasome-mediated ubiquitin-dependent protein catabolic process"/>
    <property type="evidence" value="ECO:0007669"/>
    <property type="project" value="TreeGrafter"/>
</dbReference>
<dbReference type="GO" id="GO:0061630">
    <property type="term" value="F:ubiquitin protein ligase activity"/>
    <property type="evidence" value="ECO:0007669"/>
    <property type="project" value="TreeGrafter"/>
</dbReference>